<keyword evidence="3" id="KW-1185">Reference proteome</keyword>
<proteinExistence type="predicted"/>
<dbReference type="STRING" id="33888.A6122_2517"/>
<evidence type="ECO:0000313" key="3">
    <source>
        <dbReference type="Proteomes" id="UP000077071"/>
    </source>
</evidence>
<keyword evidence="2" id="KW-0378">Hydrolase</keyword>
<evidence type="ECO:0000313" key="2">
    <source>
        <dbReference type="EMBL" id="AND17632.1"/>
    </source>
</evidence>
<name>A0A160KUQ7_9MICO</name>
<dbReference type="SUPFAM" id="SSF53474">
    <property type="entry name" value="alpha/beta-Hydrolases"/>
    <property type="match status" value="1"/>
</dbReference>
<dbReference type="InterPro" id="IPR029058">
    <property type="entry name" value="AB_hydrolase_fold"/>
</dbReference>
<dbReference type="PANTHER" id="PTHR43689">
    <property type="entry name" value="HYDROLASE"/>
    <property type="match status" value="1"/>
</dbReference>
<dbReference type="PATRIC" id="fig|33888.3.peg.2816"/>
<reference evidence="2 3" key="1">
    <citation type="submission" date="2016-05" db="EMBL/GenBank/DDBJ databases">
        <title>Complete genome sequence of Rathayibacter tritici NCPPB 1953.</title>
        <authorList>
            <person name="Park J."/>
            <person name="Lee H.-H."/>
            <person name="Lee S.-W."/>
            <person name="Seo Y.-S."/>
        </authorList>
    </citation>
    <scope>NUCLEOTIDE SEQUENCE [LARGE SCALE GENOMIC DNA]</scope>
    <source>
        <strain evidence="2 3">NCPPB 1953</strain>
    </source>
</reference>
<dbReference type="GO" id="GO:0016787">
    <property type="term" value="F:hydrolase activity"/>
    <property type="evidence" value="ECO:0007669"/>
    <property type="project" value="UniProtKB-KW"/>
</dbReference>
<sequence>MPAPITLDHRGSTLRGWRFGEARRDAPAALVVHGFSDSGTGGTGLMVQTCRELAALGLDVRSYDRLGQGVSDGEFADITLGDEVEQVVAMIRVAASDGDGRVHVVAHSLGAVESAMAAGRVPELIASLTLWSPAGVVVDDITVKDEIEGRPLAPAREQGYVDIGGMALGTAFLDEVRGGIDVYAGVEAFTGAAEVLHGREDAIVPPEYGRRYADLLPGGSFTLVDGADHGWSTVPLRRMLLDRLAALVTSRRGGGAGGG</sequence>
<dbReference type="KEGG" id="rtn:A6122_2517"/>
<accession>A0A160KUQ7</accession>
<protein>
    <submittedName>
        <fullName evidence="2">Hydrolase</fullName>
    </submittedName>
</protein>
<dbReference type="Gene3D" id="3.40.50.1820">
    <property type="entry name" value="alpha/beta hydrolase"/>
    <property type="match status" value="1"/>
</dbReference>
<dbReference type="InterPro" id="IPR022742">
    <property type="entry name" value="Hydrolase_4"/>
</dbReference>
<organism evidence="2 3">
    <name type="scientific">Rathayibacter tritici</name>
    <dbReference type="NCBI Taxonomy" id="33888"/>
    <lineage>
        <taxon>Bacteria</taxon>
        <taxon>Bacillati</taxon>
        <taxon>Actinomycetota</taxon>
        <taxon>Actinomycetes</taxon>
        <taxon>Micrococcales</taxon>
        <taxon>Microbacteriaceae</taxon>
        <taxon>Rathayibacter</taxon>
    </lineage>
</organism>
<gene>
    <name evidence="2" type="ORF">A6122_2517</name>
</gene>
<dbReference type="PANTHER" id="PTHR43689:SF8">
    <property type="entry name" value="ALPHA_BETA-HYDROLASES SUPERFAMILY PROTEIN"/>
    <property type="match status" value="1"/>
</dbReference>
<dbReference type="EMBL" id="CP015515">
    <property type="protein sequence ID" value="AND17632.1"/>
    <property type="molecule type" value="Genomic_DNA"/>
</dbReference>
<evidence type="ECO:0000259" key="1">
    <source>
        <dbReference type="Pfam" id="PF12146"/>
    </source>
</evidence>
<dbReference type="RefSeq" id="WP_237358193.1">
    <property type="nucleotide sequence ID" value="NZ_CP015515.1"/>
</dbReference>
<dbReference type="Pfam" id="PF12146">
    <property type="entry name" value="Hydrolase_4"/>
    <property type="match status" value="1"/>
</dbReference>
<dbReference type="Proteomes" id="UP000077071">
    <property type="component" value="Chromosome"/>
</dbReference>
<feature type="domain" description="Serine aminopeptidase S33" evidence="1">
    <location>
        <begin position="30"/>
        <end position="135"/>
    </location>
</feature>
<dbReference type="AlphaFoldDB" id="A0A160KUQ7"/>